<comment type="similarity">
    <text evidence="3">Belongs to the DNA gyrase inhibitor YacG family.</text>
</comment>
<dbReference type="GO" id="GO:0006355">
    <property type="term" value="P:regulation of DNA-templated transcription"/>
    <property type="evidence" value="ECO:0007669"/>
    <property type="project" value="InterPro"/>
</dbReference>
<feature type="binding site" evidence="3">
    <location>
        <position position="19"/>
    </location>
    <ligand>
        <name>Zn(2+)</name>
        <dbReference type="ChEBI" id="CHEBI:29105"/>
    </ligand>
</feature>
<organism evidence="5 6">
    <name type="scientific">Cohaesibacter gelatinilyticus</name>
    <dbReference type="NCBI Taxonomy" id="372072"/>
    <lineage>
        <taxon>Bacteria</taxon>
        <taxon>Pseudomonadati</taxon>
        <taxon>Pseudomonadota</taxon>
        <taxon>Alphaproteobacteria</taxon>
        <taxon>Hyphomicrobiales</taxon>
        <taxon>Cohaesibacteraceae</taxon>
    </lineage>
</organism>
<evidence type="ECO:0000313" key="6">
    <source>
        <dbReference type="Proteomes" id="UP000219439"/>
    </source>
</evidence>
<keyword evidence="1 3" id="KW-0479">Metal-binding</keyword>
<dbReference type="OrthoDB" id="9809663at2"/>
<feature type="binding site" evidence="3">
    <location>
        <position position="34"/>
    </location>
    <ligand>
        <name>Zn(2+)</name>
        <dbReference type="ChEBI" id="CHEBI:29105"/>
    </ligand>
</feature>
<keyword evidence="6" id="KW-1185">Reference proteome</keyword>
<protein>
    <recommendedName>
        <fullName evidence="3">DNA gyrase inhibitor YacG</fullName>
    </recommendedName>
</protein>
<dbReference type="InterPro" id="IPR013088">
    <property type="entry name" value="Znf_NHR/GATA"/>
</dbReference>
<dbReference type="Pfam" id="PF03884">
    <property type="entry name" value="YacG"/>
    <property type="match status" value="1"/>
</dbReference>
<proteinExistence type="inferred from homology"/>
<feature type="region of interest" description="Disordered" evidence="4">
    <location>
        <begin position="1"/>
        <end position="26"/>
    </location>
</feature>
<dbReference type="InterPro" id="IPR005584">
    <property type="entry name" value="DNA_gyrase_inhibitor_YacG"/>
</dbReference>
<dbReference type="HAMAP" id="MF_00649">
    <property type="entry name" value="DNA_gyrase_inhibitor_YacG"/>
    <property type="match status" value="1"/>
</dbReference>
<keyword evidence="2 3" id="KW-0862">Zinc</keyword>
<evidence type="ECO:0000256" key="1">
    <source>
        <dbReference type="ARBA" id="ARBA00022723"/>
    </source>
</evidence>
<feature type="binding site" evidence="3">
    <location>
        <position position="38"/>
    </location>
    <ligand>
        <name>Zn(2+)</name>
        <dbReference type="ChEBI" id="CHEBI:29105"/>
    </ligand>
</feature>
<evidence type="ECO:0000256" key="3">
    <source>
        <dbReference type="HAMAP-Rule" id="MF_00649"/>
    </source>
</evidence>
<evidence type="ECO:0000256" key="2">
    <source>
        <dbReference type="ARBA" id="ARBA00022833"/>
    </source>
</evidence>
<reference evidence="5 6" key="1">
    <citation type="submission" date="2017-09" db="EMBL/GenBank/DDBJ databases">
        <authorList>
            <person name="Ehlers B."/>
            <person name="Leendertz F.H."/>
        </authorList>
    </citation>
    <scope>NUCLEOTIDE SEQUENCE [LARGE SCALE GENOMIC DNA]</scope>
    <source>
        <strain evidence="5 6">DSM 18289</strain>
    </source>
</reference>
<comment type="cofactor">
    <cofactor evidence="3">
        <name>Zn(2+)</name>
        <dbReference type="ChEBI" id="CHEBI:29105"/>
    </cofactor>
    <text evidence="3">Binds 1 zinc ion.</text>
</comment>
<sequence length="67" mass="7313">MSDGLTSEAGTGAKKAKPCPICQSPSNRESFPFCSQRCKDVDLSRWLKGSYAIPALEEDDPDDEDFA</sequence>
<dbReference type="SUPFAM" id="SSF57716">
    <property type="entry name" value="Glucocorticoid receptor-like (DNA-binding domain)"/>
    <property type="match status" value="1"/>
</dbReference>
<dbReference type="PANTHER" id="PTHR36150">
    <property type="entry name" value="DNA GYRASE INHIBITOR YACG"/>
    <property type="match status" value="1"/>
</dbReference>
<dbReference type="NCBIfam" id="NF002362">
    <property type="entry name" value="PRK01343.1"/>
    <property type="match status" value="1"/>
</dbReference>
<accession>A0A285PBE0</accession>
<comment type="subunit">
    <text evidence="3">Interacts with GyrB.</text>
</comment>
<dbReference type="EMBL" id="OBEL01000002">
    <property type="protein sequence ID" value="SNZ19080.1"/>
    <property type="molecule type" value="Genomic_DNA"/>
</dbReference>
<evidence type="ECO:0000313" key="5">
    <source>
        <dbReference type="EMBL" id="SNZ19080.1"/>
    </source>
</evidence>
<dbReference type="PANTHER" id="PTHR36150:SF1">
    <property type="entry name" value="DNA GYRASE INHIBITOR YACG"/>
    <property type="match status" value="1"/>
</dbReference>
<feature type="binding site" evidence="3">
    <location>
        <position position="22"/>
    </location>
    <ligand>
        <name>Zn(2+)</name>
        <dbReference type="ChEBI" id="CHEBI:29105"/>
    </ligand>
</feature>
<dbReference type="Gene3D" id="3.30.50.10">
    <property type="entry name" value="Erythroid Transcription Factor GATA-1, subunit A"/>
    <property type="match status" value="1"/>
</dbReference>
<name>A0A285PBE0_9HYPH</name>
<comment type="function">
    <text evidence="3">Inhibits all the catalytic activities of DNA gyrase by preventing its interaction with DNA. Acts by binding directly to the C-terminal domain of GyrB, which probably disrupts DNA binding by the gyrase.</text>
</comment>
<evidence type="ECO:0000256" key="4">
    <source>
        <dbReference type="SAM" id="MobiDB-lite"/>
    </source>
</evidence>
<dbReference type="Proteomes" id="UP000219439">
    <property type="component" value="Unassembled WGS sequence"/>
</dbReference>
<dbReference type="AlphaFoldDB" id="A0A285PBE0"/>
<dbReference type="GO" id="GO:0008270">
    <property type="term" value="F:zinc ion binding"/>
    <property type="evidence" value="ECO:0007669"/>
    <property type="project" value="UniProtKB-UniRule"/>
</dbReference>
<dbReference type="GO" id="GO:0008657">
    <property type="term" value="F:DNA topoisomerase type II (double strand cut, ATP-hydrolyzing) inhibitor activity"/>
    <property type="evidence" value="ECO:0007669"/>
    <property type="project" value="UniProtKB-UniRule"/>
</dbReference>
<gene>
    <name evidence="3" type="primary">yacG</name>
    <name evidence="5" type="ORF">SAMN06265368_2159</name>
</gene>